<accession>A0A015SLP3</accession>
<feature type="signal peptide" evidence="1">
    <location>
        <begin position="1"/>
        <end position="24"/>
    </location>
</feature>
<evidence type="ECO:0000259" key="3">
    <source>
        <dbReference type="Pfam" id="PF16130"/>
    </source>
</evidence>
<evidence type="ECO:0000313" key="4">
    <source>
        <dbReference type="EMBL" id="EXY73119.1"/>
    </source>
</evidence>
<dbReference type="NCBIfam" id="TIGR04456">
    <property type="entry name" value="LruC_dom"/>
    <property type="match status" value="1"/>
</dbReference>
<dbReference type="Proteomes" id="UP000020529">
    <property type="component" value="Unassembled WGS sequence"/>
</dbReference>
<feature type="chain" id="PRO_5001476174" description="LruC domain-containing protein" evidence="1">
    <location>
        <begin position="25"/>
        <end position="639"/>
    </location>
</feature>
<dbReference type="RefSeq" id="WP_022348331.1">
    <property type="nucleotide sequence ID" value="NZ_JGCY01000379.1"/>
</dbReference>
<name>A0A015SLP3_BACFG</name>
<keyword evidence="1" id="KW-0732">Signal</keyword>
<dbReference type="InterPro" id="IPR031025">
    <property type="entry name" value="LruC_dom"/>
</dbReference>
<dbReference type="PATRIC" id="fig|1339315.3.peg.3852"/>
<comment type="caution">
    <text evidence="4">The sequence shown here is derived from an EMBL/GenBank/DDBJ whole genome shotgun (WGS) entry which is preliminary data.</text>
</comment>
<dbReference type="PROSITE" id="PS51257">
    <property type="entry name" value="PROKAR_LIPOPROTEIN"/>
    <property type="match status" value="1"/>
</dbReference>
<evidence type="ECO:0000313" key="5">
    <source>
        <dbReference type="Proteomes" id="UP000020529"/>
    </source>
</evidence>
<dbReference type="EMBL" id="JGCY01000379">
    <property type="protein sequence ID" value="EXY73119.1"/>
    <property type="molecule type" value="Genomic_DNA"/>
</dbReference>
<dbReference type="InterPro" id="IPR025193">
    <property type="entry name" value="DUF4114"/>
</dbReference>
<proteinExistence type="predicted"/>
<sequence length="639" mass="71582">MKNRIYTMKGMLATLLGAFLLGYAVTGCIDEKDHYKPDDKTSGVPNSFDFATTQDVQLDLKYDVPVKDYQVLFELYFENPLTTDADGQVVKRTDITPKVTRMTDGTGKYRAKETVPAYGEEVYIYTSYIGVPMLYKTKIVGNTITADINWDTAAEESVQTRAEGEYQTVPQGFYTLGSWNVKGRPNYLDSEGVIELTPSFYQTINQTIPEGGICPREYRQSADIVINDELGAEVKVRFVGGTSSAYSAFGYYCYPEGAAKKQIENAKKYVVFPNTKTGVGIKGGECVKLHYIDENGEDQGTTFPKGTKIGWFISNNAFTKQGEKTGSVGKGGGMFYSTTALNSDSRTHTAAFKINDFIVLSFEDWNSQDYNDVMFNIWSNPIEAIAPDVPSVDPIDPDDASVAYRMTYKGILAFEDNWPSKGDYDLNDVIVKYSSILEFNTKNQVLSAEDTFTAMWSGALFKNGFAYQLNTDRSNVECSILEGKSGWDKQGLDKDLEQATISVFANAIEETGENTKTSTFKIQNKFKQPVDHETFGVAPYNPFIFLHQNTDKNRTEVHLVNHGPTSKENMDLFNTQQDLSDKDKGIYYVSDQNYPFAIHLSDVESFSTTEKEAIDKSYPRFASWAQSGGTTDKDWYLKK</sequence>
<reference evidence="4 5" key="1">
    <citation type="submission" date="2014-02" db="EMBL/GenBank/DDBJ databases">
        <authorList>
            <person name="Sears C."/>
            <person name="Carroll K."/>
            <person name="Sack B.R."/>
            <person name="Qadri F."/>
            <person name="Myers L.L."/>
            <person name="Chung G.-T."/>
            <person name="Escheverria P."/>
            <person name="Fraser C.M."/>
            <person name="Sadzewicz L."/>
            <person name="Shefchek K.A."/>
            <person name="Tallon L."/>
            <person name="Das S.P."/>
            <person name="Daugherty S."/>
            <person name="Mongodin E.F."/>
        </authorList>
    </citation>
    <scope>NUCLEOTIDE SEQUENCE [LARGE SCALE GENOMIC DNA]</scope>
    <source>
        <strain evidence="5">3988T(B)14</strain>
    </source>
</reference>
<evidence type="ECO:0000259" key="2">
    <source>
        <dbReference type="Pfam" id="PF13448"/>
    </source>
</evidence>
<dbReference type="Pfam" id="PF16130">
    <property type="entry name" value="DUF4842"/>
    <property type="match status" value="1"/>
</dbReference>
<dbReference type="AlphaFoldDB" id="A0A015SLP3"/>
<feature type="domain" description="DUF4842" evidence="3">
    <location>
        <begin position="443"/>
        <end position="636"/>
    </location>
</feature>
<evidence type="ECO:0000256" key="1">
    <source>
        <dbReference type="SAM" id="SignalP"/>
    </source>
</evidence>
<organism evidence="4 5">
    <name type="scientific">Bacteroides fragilis str. 3988T(B)14</name>
    <dbReference type="NCBI Taxonomy" id="1339315"/>
    <lineage>
        <taxon>Bacteria</taxon>
        <taxon>Pseudomonadati</taxon>
        <taxon>Bacteroidota</taxon>
        <taxon>Bacteroidia</taxon>
        <taxon>Bacteroidales</taxon>
        <taxon>Bacteroidaceae</taxon>
        <taxon>Bacteroides</taxon>
    </lineage>
</organism>
<dbReference type="InterPro" id="IPR032295">
    <property type="entry name" value="DUF4842"/>
</dbReference>
<evidence type="ECO:0008006" key="6">
    <source>
        <dbReference type="Google" id="ProtNLM"/>
    </source>
</evidence>
<feature type="domain" description="DUF4114" evidence="2">
    <location>
        <begin position="303"/>
        <end position="378"/>
    </location>
</feature>
<gene>
    <name evidence="4" type="ORF">M124_3184</name>
</gene>
<protein>
    <recommendedName>
        <fullName evidence="6">LruC domain-containing protein</fullName>
    </recommendedName>
</protein>
<dbReference type="Pfam" id="PF13448">
    <property type="entry name" value="DUF4114"/>
    <property type="match status" value="1"/>
</dbReference>